<evidence type="ECO:0000313" key="2">
    <source>
        <dbReference type="Proteomes" id="UP000617340"/>
    </source>
</evidence>
<proteinExistence type="predicted"/>
<comment type="caution">
    <text evidence="1">The sequence shown here is derived from an EMBL/GenBank/DDBJ whole genome shotgun (WGS) entry which is preliminary data.</text>
</comment>
<accession>A0A834MPT7</accession>
<gene>
    <name evidence="1" type="ORF">HZH68_016195</name>
</gene>
<dbReference type="EMBL" id="JACSDZ010000023">
    <property type="protein sequence ID" value="KAF7380330.1"/>
    <property type="molecule type" value="Genomic_DNA"/>
</dbReference>
<keyword evidence="2" id="KW-1185">Reference proteome</keyword>
<organism evidence="1 2">
    <name type="scientific">Vespula germanica</name>
    <name type="common">German yellow jacket</name>
    <name type="synonym">Paravespula germanica</name>
    <dbReference type="NCBI Taxonomy" id="30212"/>
    <lineage>
        <taxon>Eukaryota</taxon>
        <taxon>Metazoa</taxon>
        <taxon>Ecdysozoa</taxon>
        <taxon>Arthropoda</taxon>
        <taxon>Hexapoda</taxon>
        <taxon>Insecta</taxon>
        <taxon>Pterygota</taxon>
        <taxon>Neoptera</taxon>
        <taxon>Endopterygota</taxon>
        <taxon>Hymenoptera</taxon>
        <taxon>Apocrita</taxon>
        <taxon>Aculeata</taxon>
        <taxon>Vespoidea</taxon>
        <taxon>Vespidae</taxon>
        <taxon>Vespinae</taxon>
        <taxon>Vespula</taxon>
    </lineage>
</organism>
<dbReference type="AlphaFoldDB" id="A0A834MPT7"/>
<dbReference type="Proteomes" id="UP000617340">
    <property type="component" value="Unassembled WGS sequence"/>
</dbReference>
<reference evidence="1" key="1">
    <citation type="journal article" date="2020" name="G3 (Bethesda)">
        <title>High-Quality Assemblies for Three Invasive Social Wasps from the &lt;i&gt;Vespula&lt;/i&gt; Genus.</title>
        <authorList>
            <person name="Harrop T.W.R."/>
            <person name="Guhlin J."/>
            <person name="McLaughlin G.M."/>
            <person name="Permina E."/>
            <person name="Stockwell P."/>
            <person name="Gilligan J."/>
            <person name="Le Lec M.F."/>
            <person name="Gruber M.A.M."/>
            <person name="Quinn O."/>
            <person name="Lovegrove M."/>
            <person name="Duncan E.J."/>
            <person name="Remnant E.J."/>
            <person name="Van Eeckhoven J."/>
            <person name="Graham B."/>
            <person name="Knapp R.A."/>
            <person name="Langford K.W."/>
            <person name="Kronenberg Z."/>
            <person name="Press M.O."/>
            <person name="Eacker S.M."/>
            <person name="Wilson-Rankin E.E."/>
            <person name="Purcell J."/>
            <person name="Lester P.J."/>
            <person name="Dearden P.K."/>
        </authorList>
    </citation>
    <scope>NUCLEOTIDE SEQUENCE</scope>
    <source>
        <strain evidence="1">Linc-1</strain>
    </source>
</reference>
<name>A0A834MPT7_VESGE</name>
<evidence type="ECO:0000313" key="1">
    <source>
        <dbReference type="EMBL" id="KAF7380330.1"/>
    </source>
</evidence>
<protein>
    <submittedName>
        <fullName evidence="1">Uncharacterized protein</fullName>
    </submittedName>
</protein>
<sequence length="93" mass="10660">MATTKFKGYGCYKRMTSMTDEIDFVVWIICQDILWDVRKEEEGEKADTGDEGVKGEGKDNEFTLVVDSIDDRFYLDADDFADKFKSNHTDVGL</sequence>